<dbReference type="InterPro" id="IPR038488">
    <property type="entry name" value="Integrase_DNA-bd_sf"/>
</dbReference>
<comment type="similarity">
    <text evidence="1">Belongs to the 'phage' integrase family.</text>
</comment>
<dbReference type="InterPro" id="IPR050808">
    <property type="entry name" value="Phage_Integrase"/>
</dbReference>
<dbReference type="Pfam" id="PF22022">
    <property type="entry name" value="Phage_int_M"/>
    <property type="match status" value="1"/>
</dbReference>
<dbReference type="GO" id="GO:0006310">
    <property type="term" value="P:DNA recombination"/>
    <property type="evidence" value="ECO:0007669"/>
    <property type="project" value="UniProtKB-KW"/>
</dbReference>
<dbReference type="EMBL" id="QETA01000001">
    <property type="protein sequence ID" value="PWF25004.1"/>
    <property type="molecule type" value="Genomic_DNA"/>
</dbReference>
<dbReference type="PROSITE" id="PS51898">
    <property type="entry name" value="TYR_RECOMBINASE"/>
    <property type="match status" value="1"/>
</dbReference>
<protein>
    <submittedName>
        <fullName evidence="8">Integrase</fullName>
    </submittedName>
</protein>
<keyword evidence="3 5" id="KW-0238">DNA-binding</keyword>
<feature type="domain" description="Tyr recombinase" evidence="6">
    <location>
        <begin position="206"/>
        <end position="392"/>
    </location>
</feature>
<accession>A0A2V1K158</accession>
<reference evidence="9" key="1">
    <citation type="submission" date="2018-05" db="EMBL/GenBank/DDBJ databases">
        <authorList>
            <person name="Li Y."/>
        </authorList>
    </citation>
    <scope>NUCLEOTIDE SEQUENCE [LARGE SCALE GENOMIC DNA]</scope>
    <source>
        <strain evidence="9">3d-2-2</strain>
    </source>
</reference>
<dbReference type="CDD" id="cd00801">
    <property type="entry name" value="INT_P4_C"/>
    <property type="match status" value="1"/>
</dbReference>
<evidence type="ECO:0000256" key="3">
    <source>
        <dbReference type="ARBA" id="ARBA00023125"/>
    </source>
</evidence>
<keyword evidence="2" id="KW-0229">DNA integration</keyword>
<dbReference type="PANTHER" id="PTHR30629">
    <property type="entry name" value="PROPHAGE INTEGRASE"/>
    <property type="match status" value="1"/>
</dbReference>
<dbReference type="Gene3D" id="3.30.160.390">
    <property type="entry name" value="Integrase, DNA-binding domain"/>
    <property type="match status" value="1"/>
</dbReference>
<dbReference type="InterPro" id="IPR002104">
    <property type="entry name" value="Integrase_catalytic"/>
</dbReference>
<proteinExistence type="inferred from homology"/>
<dbReference type="AlphaFoldDB" id="A0A2V1K158"/>
<dbReference type="InterPro" id="IPR010998">
    <property type="entry name" value="Integrase_recombinase_N"/>
</dbReference>
<evidence type="ECO:0000256" key="2">
    <source>
        <dbReference type="ARBA" id="ARBA00022908"/>
    </source>
</evidence>
<dbReference type="GO" id="GO:0015074">
    <property type="term" value="P:DNA integration"/>
    <property type="evidence" value="ECO:0007669"/>
    <property type="project" value="UniProtKB-KW"/>
</dbReference>
<dbReference type="Pfam" id="PF00589">
    <property type="entry name" value="Phage_integrase"/>
    <property type="match status" value="1"/>
</dbReference>
<evidence type="ECO:0000313" key="9">
    <source>
        <dbReference type="Proteomes" id="UP000245212"/>
    </source>
</evidence>
<dbReference type="Gene3D" id="1.10.443.10">
    <property type="entry name" value="Intergrase catalytic core"/>
    <property type="match status" value="1"/>
</dbReference>
<dbReference type="InterPro" id="IPR025166">
    <property type="entry name" value="Integrase_DNA_bind_dom"/>
</dbReference>
<gene>
    <name evidence="8" type="ORF">DD235_02195</name>
</gene>
<evidence type="ECO:0000259" key="7">
    <source>
        <dbReference type="PROSITE" id="PS51900"/>
    </source>
</evidence>
<evidence type="ECO:0000259" key="6">
    <source>
        <dbReference type="PROSITE" id="PS51898"/>
    </source>
</evidence>
<dbReference type="InterPro" id="IPR053876">
    <property type="entry name" value="Phage_int_M"/>
</dbReference>
<dbReference type="InterPro" id="IPR044068">
    <property type="entry name" value="CB"/>
</dbReference>
<dbReference type="GO" id="GO:0003677">
    <property type="term" value="F:DNA binding"/>
    <property type="evidence" value="ECO:0007669"/>
    <property type="project" value="UniProtKB-UniRule"/>
</dbReference>
<evidence type="ECO:0000256" key="5">
    <source>
        <dbReference type="PROSITE-ProRule" id="PRU01248"/>
    </source>
</evidence>
<keyword evidence="9" id="KW-1185">Reference proteome</keyword>
<dbReference type="RefSeq" id="WP_109060407.1">
    <property type="nucleotide sequence ID" value="NZ_QETA01000001.1"/>
</dbReference>
<dbReference type="PANTHER" id="PTHR30629:SF2">
    <property type="entry name" value="PROPHAGE INTEGRASE INTS-RELATED"/>
    <property type="match status" value="1"/>
</dbReference>
<sequence length="407" mass="46049">MAKKIPPLTDSQCRSAKYGNSGNKLFDGGGLYLEVLKSGHKRWRLKYRRPLNKKENALTIGPYPAVTLSMARAKREQAKAHLAAGVDPDTIEDTDGKQVGQKFRDIAEEWLKLRRPGWSPGYHQRISNALNANAYPDLGRRAIAQISGKAVLDVVKKVESRGALEMASRVLESIGMVFRYAVGIGMTTNDVTQGLAQFLQPRPPVEHFPHVGISNLPDLLTRIAQYHGRPETKAALKLMIHTFPRTNELRWAEWGEIDFEASEWHIPAQRMKGSVIQKATAGAHIVPLSKQCLLLLQDLHKLTGRHQFLFPGMRSPRVPMSSETINKALKIMGFEGEQTGHGFRGLASTIMNEYSGIRADVIERQLAHKDRNKIRRAYNHAQYMDERRELMQWWSDYLDAQREMPGE</sequence>
<evidence type="ECO:0000256" key="4">
    <source>
        <dbReference type="ARBA" id="ARBA00023172"/>
    </source>
</evidence>
<dbReference type="InterPro" id="IPR013762">
    <property type="entry name" value="Integrase-like_cat_sf"/>
</dbReference>
<dbReference type="SUPFAM" id="SSF56349">
    <property type="entry name" value="DNA breaking-rejoining enzymes"/>
    <property type="match status" value="1"/>
</dbReference>
<evidence type="ECO:0000256" key="1">
    <source>
        <dbReference type="ARBA" id="ARBA00008857"/>
    </source>
</evidence>
<keyword evidence="4" id="KW-0233">DNA recombination</keyword>
<feature type="domain" description="Core-binding (CB)" evidence="7">
    <location>
        <begin position="101"/>
        <end position="182"/>
    </location>
</feature>
<dbReference type="PROSITE" id="PS51900">
    <property type="entry name" value="CB"/>
    <property type="match status" value="1"/>
</dbReference>
<dbReference type="InterPro" id="IPR011010">
    <property type="entry name" value="DNA_brk_join_enz"/>
</dbReference>
<organism evidence="8 9">
    <name type="scientific">Corticimicrobacter populi</name>
    <dbReference type="NCBI Taxonomy" id="2175229"/>
    <lineage>
        <taxon>Bacteria</taxon>
        <taxon>Pseudomonadati</taxon>
        <taxon>Pseudomonadota</taxon>
        <taxon>Betaproteobacteria</taxon>
        <taxon>Burkholderiales</taxon>
        <taxon>Alcaligenaceae</taxon>
        <taxon>Corticimicrobacter</taxon>
    </lineage>
</organism>
<dbReference type="Gene3D" id="1.10.150.130">
    <property type="match status" value="1"/>
</dbReference>
<comment type="caution">
    <text evidence="8">The sequence shown here is derived from an EMBL/GenBank/DDBJ whole genome shotgun (WGS) entry which is preliminary data.</text>
</comment>
<dbReference type="Proteomes" id="UP000245212">
    <property type="component" value="Unassembled WGS sequence"/>
</dbReference>
<dbReference type="Pfam" id="PF13356">
    <property type="entry name" value="Arm-DNA-bind_3"/>
    <property type="match status" value="1"/>
</dbReference>
<evidence type="ECO:0000313" key="8">
    <source>
        <dbReference type="EMBL" id="PWF25004.1"/>
    </source>
</evidence>
<name>A0A2V1K158_9BURK</name>